<sequence>MPDLLWDDVREWLDPEVNGTLPDVCVPNTTRADWQAVVELVRSKGWAYEYSVDGRVLRLPHRVEDMLDLRHGHGVTLRVWPSPDVLAIFRPYDGQIDFDVDLRELQGQQRLEVLCQFMRAIGRRLGKPVVMTSEGDTVPLIGYDVQVNRVVMLAGLVQAAATG</sequence>
<name>A0A895YB33_9ACTN</name>
<reference evidence="1" key="1">
    <citation type="submission" date="2021-02" db="EMBL/GenBank/DDBJ databases">
        <title>Natrosporangium hydrolyticum gen. nov., sp. nov, a haloalkaliphilic actinobacterium from a soda solonchak soil.</title>
        <authorList>
            <person name="Sorokin D.Y."/>
            <person name="Khijniak T.V."/>
            <person name="Zakharycheva A.P."/>
            <person name="Boueva O.V."/>
            <person name="Ariskina E.V."/>
            <person name="Hahnke R.L."/>
            <person name="Bunk B."/>
            <person name="Sproer C."/>
            <person name="Schumann P."/>
            <person name="Evtushenko L.I."/>
            <person name="Kublanov I.V."/>
        </authorList>
    </citation>
    <scope>NUCLEOTIDE SEQUENCE</scope>
    <source>
        <strain evidence="1">DSM 106523</strain>
    </source>
</reference>
<organism evidence="1 2">
    <name type="scientific">Natronosporangium hydrolyticum</name>
    <dbReference type="NCBI Taxonomy" id="2811111"/>
    <lineage>
        <taxon>Bacteria</taxon>
        <taxon>Bacillati</taxon>
        <taxon>Actinomycetota</taxon>
        <taxon>Actinomycetes</taxon>
        <taxon>Micromonosporales</taxon>
        <taxon>Micromonosporaceae</taxon>
        <taxon>Natronosporangium</taxon>
    </lineage>
</organism>
<dbReference type="KEGG" id="nhy:JQS43_00965"/>
<gene>
    <name evidence="1" type="ORF">JQS43_00965</name>
</gene>
<dbReference type="AlphaFoldDB" id="A0A895YB33"/>
<dbReference type="EMBL" id="CP070499">
    <property type="protein sequence ID" value="QSB14994.1"/>
    <property type="molecule type" value="Genomic_DNA"/>
</dbReference>
<accession>A0A895YB33</accession>
<evidence type="ECO:0000313" key="2">
    <source>
        <dbReference type="Proteomes" id="UP000662857"/>
    </source>
</evidence>
<protein>
    <submittedName>
        <fullName evidence="1">Uncharacterized protein</fullName>
    </submittedName>
</protein>
<dbReference type="Proteomes" id="UP000662857">
    <property type="component" value="Chromosome"/>
</dbReference>
<keyword evidence="2" id="KW-1185">Reference proteome</keyword>
<proteinExistence type="predicted"/>
<evidence type="ECO:0000313" key="1">
    <source>
        <dbReference type="EMBL" id="QSB14994.1"/>
    </source>
</evidence>